<protein>
    <recommendedName>
        <fullName evidence="5">NADH dehydrogenase [ubiquinone] 1 beta subcomplex subunit 5, mitochondrial</fullName>
    </recommendedName>
    <alternativeName>
        <fullName evidence="16">Complex I-SGDH</fullName>
    </alternativeName>
    <alternativeName>
        <fullName evidence="15">NADH-ubiquinone oxidoreductase SGDH subunit</fullName>
    </alternativeName>
</protein>
<dbReference type="EMBL" id="KB519805">
    <property type="protein sequence ID" value="EMP38392.1"/>
    <property type="molecule type" value="Genomic_DNA"/>
</dbReference>
<sequence length="54" mass="6292">MLAIVDSEAKKADLRLKELEARRLMRERGDGPWYHYETPDKNLIDYSAKATPDN</sequence>
<keyword evidence="7" id="KW-0679">Respiratory chain</keyword>
<dbReference type="PANTHER" id="PTHR13178">
    <property type="entry name" value="NADH-UBIQUINONE OXIDOREDUCTASE SGDH SUBUNIT"/>
    <property type="match status" value="1"/>
</dbReference>
<proteinExistence type="inferred from homology"/>
<keyword evidence="12" id="KW-1133">Transmembrane helix</keyword>
<dbReference type="eggNOG" id="KOG4632">
    <property type="taxonomic scope" value="Eukaryota"/>
</dbReference>
<keyword evidence="10" id="KW-0809">Transit peptide</keyword>
<evidence type="ECO:0000256" key="10">
    <source>
        <dbReference type="ARBA" id="ARBA00022946"/>
    </source>
</evidence>
<accession>M7CCC4</accession>
<gene>
    <name evidence="17" type="ORF">UY3_04381</name>
</gene>
<dbReference type="STRING" id="8469.M7CCC4"/>
<keyword evidence="11" id="KW-0249">Electron transport</keyword>
<evidence type="ECO:0000256" key="12">
    <source>
        <dbReference type="ARBA" id="ARBA00022989"/>
    </source>
</evidence>
<comment type="subcellular location">
    <subcellularLocation>
        <location evidence="2">Mitochondrion inner membrane</location>
        <topology evidence="2">Single-pass membrane protein</topology>
    </subcellularLocation>
</comment>
<evidence type="ECO:0000256" key="14">
    <source>
        <dbReference type="ARBA" id="ARBA00023136"/>
    </source>
</evidence>
<dbReference type="GO" id="GO:0005743">
    <property type="term" value="C:mitochondrial inner membrane"/>
    <property type="evidence" value="ECO:0007669"/>
    <property type="project" value="UniProtKB-SubCell"/>
</dbReference>
<evidence type="ECO:0000256" key="16">
    <source>
        <dbReference type="ARBA" id="ARBA00032550"/>
    </source>
</evidence>
<evidence type="ECO:0000256" key="3">
    <source>
        <dbReference type="ARBA" id="ARBA00007152"/>
    </source>
</evidence>
<keyword evidence="18" id="KW-1185">Reference proteome</keyword>
<comment type="function">
    <text evidence="1">Accessory subunit of the mitochondrial membrane respiratory chain NADH dehydrogenase (Complex I), that is believed not to be involved in catalysis. Complex I functions in the transfer of electrons from NADH to the respiratory chain. The immediate electron acceptor for the enzyme is believed to be ubiquinone.</text>
</comment>
<evidence type="ECO:0000256" key="2">
    <source>
        <dbReference type="ARBA" id="ARBA00004434"/>
    </source>
</evidence>
<dbReference type="Pfam" id="PF09781">
    <property type="entry name" value="NDUF_B5"/>
    <property type="match status" value="1"/>
</dbReference>
<evidence type="ECO:0000256" key="1">
    <source>
        <dbReference type="ARBA" id="ARBA00003195"/>
    </source>
</evidence>
<evidence type="ECO:0000256" key="8">
    <source>
        <dbReference type="ARBA" id="ARBA00022692"/>
    </source>
</evidence>
<keyword evidence="13" id="KW-0496">Mitochondrion</keyword>
<evidence type="ECO:0000256" key="15">
    <source>
        <dbReference type="ARBA" id="ARBA00032395"/>
    </source>
</evidence>
<evidence type="ECO:0000256" key="5">
    <source>
        <dbReference type="ARBA" id="ARBA00015175"/>
    </source>
</evidence>
<keyword evidence="9" id="KW-0999">Mitochondrion inner membrane</keyword>
<comment type="subunit">
    <text evidence="4">Complex I is composed of 45 different subunits.</text>
</comment>
<keyword evidence="17" id="KW-0830">Ubiquinone</keyword>
<evidence type="ECO:0000256" key="6">
    <source>
        <dbReference type="ARBA" id="ARBA00022448"/>
    </source>
</evidence>
<keyword evidence="14" id="KW-0472">Membrane</keyword>
<evidence type="ECO:0000256" key="7">
    <source>
        <dbReference type="ARBA" id="ARBA00022660"/>
    </source>
</evidence>
<keyword evidence="6" id="KW-0813">Transport</keyword>
<evidence type="ECO:0000256" key="9">
    <source>
        <dbReference type="ARBA" id="ARBA00022792"/>
    </source>
</evidence>
<evidence type="ECO:0000256" key="13">
    <source>
        <dbReference type="ARBA" id="ARBA00023128"/>
    </source>
</evidence>
<dbReference type="Proteomes" id="UP000031443">
    <property type="component" value="Unassembled WGS sequence"/>
</dbReference>
<dbReference type="PANTHER" id="PTHR13178:SF0">
    <property type="entry name" value="NADH DEHYDROGENASE [UBIQUINONE] 1 BETA SUBCOMPLEX SUBUNIT 5, MITOCHONDRIAL"/>
    <property type="match status" value="1"/>
</dbReference>
<organism evidence="17 18">
    <name type="scientific">Chelonia mydas</name>
    <name type="common">Green sea-turtle</name>
    <name type="synonym">Chelonia agassizi</name>
    <dbReference type="NCBI Taxonomy" id="8469"/>
    <lineage>
        <taxon>Eukaryota</taxon>
        <taxon>Metazoa</taxon>
        <taxon>Chordata</taxon>
        <taxon>Craniata</taxon>
        <taxon>Vertebrata</taxon>
        <taxon>Euteleostomi</taxon>
        <taxon>Archelosauria</taxon>
        <taxon>Testudinata</taxon>
        <taxon>Testudines</taxon>
        <taxon>Cryptodira</taxon>
        <taxon>Durocryptodira</taxon>
        <taxon>Americhelydia</taxon>
        <taxon>Chelonioidea</taxon>
        <taxon>Cheloniidae</taxon>
        <taxon>Chelonia</taxon>
    </lineage>
</organism>
<evidence type="ECO:0000256" key="4">
    <source>
        <dbReference type="ARBA" id="ARBA00011533"/>
    </source>
</evidence>
<evidence type="ECO:0000313" key="17">
    <source>
        <dbReference type="EMBL" id="EMP38392.1"/>
    </source>
</evidence>
<dbReference type="AlphaFoldDB" id="M7CCC4"/>
<dbReference type="InterPro" id="IPR019173">
    <property type="entry name" value="NADH_UbQ_OxRdtase_B5_su"/>
</dbReference>
<evidence type="ECO:0000313" key="18">
    <source>
        <dbReference type="Proteomes" id="UP000031443"/>
    </source>
</evidence>
<evidence type="ECO:0000256" key="11">
    <source>
        <dbReference type="ARBA" id="ARBA00022982"/>
    </source>
</evidence>
<reference evidence="18" key="1">
    <citation type="journal article" date="2013" name="Nat. Genet.">
        <title>The draft genomes of soft-shell turtle and green sea turtle yield insights into the development and evolution of the turtle-specific body plan.</title>
        <authorList>
            <person name="Wang Z."/>
            <person name="Pascual-Anaya J."/>
            <person name="Zadissa A."/>
            <person name="Li W."/>
            <person name="Niimura Y."/>
            <person name="Huang Z."/>
            <person name="Li C."/>
            <person name="White S."/>
            <person name="Xiong Z."/>
            <person name="Fang D."/>
            <person name="Wang B."/>
            <person name="Ming Y."/>
            <person name="Chen Y."/>
            <person name="Zheng Y."/>
            <person name="Kuraku S."/>
            <person name="Pignatelli M."/>
            <person name="Herrero J."/>
            <person name="Beal K."/>
            <person name="Nozawa M."/>
            <person name="Li Q."/>
            <person name="Wang J."/>
            <person name="Zhang H."/>
            <person name="Yu L."/>
            <person name="Shigenobu S."/>
            <person name="Wang J."/>
            <person name="Liu J."/>
            <person name="Flicek P."/>
            <person name="Searle S."/>
            <person name="Wang J."/>
            <person name="Kuratani S."/>
            <person name="Yin Y."/>
            <person name="Aken B."/>
            <person name="Zhang G."/>
            <person name="Irie N."/>
        </authorList>
    </citation>
    <scope>NUCLEOTIDE SEQUENCE [LARGE SCALE GENOMIC DNA]</scope>
</reference>
<comment type="similarity">
    <text evidence="3">Belongs to the complex I NDUFB5 subunit family.</text>
</comment>
<keyword evidence="8" id="KW-0812">Transmembrane</keyword>
<name>M7CCC4_CHEMY</name>